<feature type="compositionally biased region" description="Low complexity" evidence="1">
    <location>
        <begin position="115"/>
        <end position="133"/>
    </location>
</feature>
<evidence type="ECO:0008006" key="5">
    <source>
        <dbReference type="Google" id="ProtNLM"/>
    </source>
</evidence>
<evidence type="ECO:0000256" key="2">
    <source>
        <dbReference type="SAM" id="SignalP"/>
    </source>
</evidence>
<dbReference type="EMBL" id="JALKHS010000006">
    <property type="protein sequence ID" value="MCK0530888.1"/>
    <property type="molecule type" value="Genomic_DNA"/>
</dbReference>
<keyword evidence="2" id="KW-0732">Signal</keyword>
<name>A0ABT0DUV7_9SPHN</name>
<feature type="region of interest" description="Disordered" evidence="1">
    <location>
        <begin position="76"/>
        <end position="133"/>
    </location>
</feature>
<feature type="region of interest" description="Disordered" evidence="1">
    <location>
        <begin position="272"/>
        <end position="293"/>
    </location>
</feature>
<proteinExistence type="predicted"/>
<feature type="chain" id="PRO_5046780489" description="LPXTG cell wall anchor domain-containing protein" evidence="2">
    <location>
        <begin position="29"/>
        <end position="313"/>
    </location>
</feature>
<feature type="compositionally biased region" description="Basic and acidic residues" evidence="1">
    <location>
        <begin position="105"/>
        <end position="114"/>
    </location>
</feature>
<reference evidence="3 4" key="1">
    <citation type="submission" date="2022-04" db="EMBL/GenBank/DDBJ databases">
        <authorList>
            <person name="Huq M.A."/>
        </authorList>
    </citation>
    <scope>NUCLEOTIDE SEQUENCE [LARGE SCALE GENOMIC DNA]</scope>
    <source>
        <strain evidence="3 4">MAH-33</strain>
    </source>
</reference>
<accession>A0ABT0DUV7</accession>
<gene>
    <name evidence="3" type="ORF">MU848_04745</name>
</gene>
<dbReference type="Proteomes" id="UP001203512">
    <property type="component" value="Unassembled WGS sequence"/>
</dbReference>
<feature type="compositionally biased region" description="Low complexity" evidence="1">
    <location>
        <begin position="76"/>
        <end position="104"/>
    </location>
</feature>
<evidence type="ECO:0000313" key="3">
    <source>
        <dbReference type="EMBL" id="MCK0530888.1"/>
    </source>
</evidence>
<comment type="caution">
    <text evidence="3">The sequence shown here is derived from an EMBL/GenBank/DDBJ whole genome shotgun (WGS) entry which is preliminary data.</text>
</comment>
<evidence type="ECO:0000313" key="4">
    <source>
        <dbReference type="Proteomes" id="UP001203512"/>
    </source>
</evidence>
<protein>
    <recommendedName>
        <fullName evidence="5">LPXTG cell wall anchor domain-containing protein</fullName>
    </recommendedName>
</protein>
<feature type="signal peptide" evidence="2">
    <location>
        <begin position="1"/>
        <end position="28"/>
    </location>
</feature>
<sequence length="313" mass="32088">MREYIHSARPAGAAIAAVLALGSTYSFAQEAVAPDAALPTVVVPPPVVTPAAPAPQAMVQPTSSVEERLNAAVAASEAETAAAPVADRPRARTATAPVRSAPRAEAARSVERAEAQPVAAAPQREAAVAPVPAPSEAAPAAAATAEVREASAADAGPSESLLWALGGGALLLAGIGGAAAVRRRRSRVEAEDEVFATSATPIVEEPAAAPIAEPAVAPPPAAAPFVAGAAYGSSLEAMVAAPPSPDNPFRTQRKRLARARFLLAQQEKRVQAPYGDARATVPPQTIHAEPQMQTVYRMGADRNRRMSFKPQTR</sequence>
<organism evidence="3 4">
    <name type="scientific">Sphingobium agri</name>
    <dbReference type="NCBI Taxonomy" id="2933566"/>
    <lineage>
        <taxon>Bacteria</taxon>
        <taxon>Pseudomonadati</taxon>
        <taxon>Pseudomonadota</taxon>
        <taxon>Alphaproteobacteria</taxon>
        <taxon>Sphingomonadales</taxon>
        <taxon>Sphingomonadaceae</taxon>
        <taxon>Sphingobium</taxon>
    </lineage>
</organism>
<dbReference type="RefSeq" id="WP_247230550.1">
    <property type="nucleotide sequence ID" value="NZ_JALKHS010000006.1"/>
</dbReference>
<keyword evidence="4" id="KW-1185">Reference proteome</keyword>
<evidence type="ECO:0000256" key="1">
    <source>
        <dbReference type="SAM" id="MobiDB-lite"/>
    </source>
</evidence>